<dbReference type="PANTHER" id="PTHR47129:SF1">
    <property type="entry name" value="NMRA-LIKE DOMAIN-CONTAINING PROTEIN"/>
    <property type="match status" value="1"/>
</dbReference>
<sequence length="302" mass="33881">MRVVVFGASGVQGAAQVAALSRAGHDPVAVSRNPKPLDIDEKSIETFALDFDNAHGLDKVLEHGEIIFLNLPSTSFQTSEPVIAAAKKIGEAAAKASNVKLIVFNTSMPVPDESKGIRAQDDRREIRRLLRATGIPVISIQPVVFLENLLEGWARPPLVERDTIVYCHQESLEVSWICHHDIAQFMMAAMKRPDLDGRNFAVAGPETVCLPQLTEKLSRAWNRSLKYESQTVDDFCEKISQAMKDRSSLDLDRVVSDMRKAYTYYRESDEFKPDMEQVLKELPVELTLIEEWARLHPLPSRA</sequence>
<dbReference type="Proteomes" id="UP000030651">
    <property type="component" value="Unassembled WGS sequence"/>
</dbReference>
<dbReference type="GeneID" id="19279450"/>
<keyword evidence="3" id="KW-1185">Reference proteome</keyword>
<name>W3WKZ8_PESFW</name>
<evidence type="ECO:0000313" key="2">
    <source>
        <dbReference type="EMBL" id="ETS73491.1"/>
    </source>
</evidence>
<dbReference type="OrthoDB" id="419598at2759"/>
<dbReference type="OMA" id="VYCHKPD"/>
<dbReference type="InterPro" id="IPR008030">
    <property type="entry name" value="NmrA-like"/>
</dbReference>
<feature type="domain" description="NmrA-like" evidence="1">
    <location>
        <begin position="2"/>
        <end position="292"/>
    </location>
</feature>
<dbReference type="HOGENOM" id="CLU_007383_8_3_1"/>
<dbReference type="KEGG" id="pfy:PFICI_14437"/>
<dbReference type="InterPro" id="IPR052718">
    <property type="entry name" value="NmrA-type_oxidoreductase"/>
</dbReference>
<proteinExistence type="predicted"/>
<dbReference type="InParanoid" id="W3WKZ8"/>
<dbReference type="EMBL" id="KI912121">
    <property type="protein sequence ID" value="ETS73491.1"/>
    <property type="molecule type" value="Genomic_DNA"/>
</dbReference>
<dbReference type="STRING" id="1229662.W3WKZ8"/>
<dbReference type="AlphaFoldDB" id="W3WKZ8"/>
<accession>W3WKZ8</accession>
<dbReference type="Pfam" id="PF05368">
    <property type="entry name" value="NmrA"/>
    <property type="match status" value="1"/>
</dbReference>
<dbReference type="SUPFAM" id="SSF51735">
    <property type="entry name" value="NAD(P)-binding Rossmann-fold domains"/>
    <property type="match status" value="1"/>
</dbReference>
<dbReference type="RefSeq" id="XP_007841209.1">
    <property type="nucleotide sequence ID" value="XM_007843018.1"/>
</dbReference>
<reference evidence="3" key="1">
    <citation type="journal article" date="2015" name="BMC Genomics">
        <title>Genomic and transcriptomic analysis of the endophytic fungus Pestalotiopsis fici reveals its lifestyle and high potential for synthesis of natural products.</title>
        <authorList>
            <person name="Wang X."/>
            <person name="Zhang X."/>
            <person name="Liu L."/>
            <person name="Xiang M."/>
            <person name="Wang W."/>
            <person name="Sun X."/>
            <person name="Che Y."/>
            <person name="Guo L."/>
            <person name="Liu G."/>
            <person name="Guo L."/>
            <person name="Wang C."/>
            <person name="Yin W.B."/>
            <person name="Stadler M."/>
            <person name="Zhang X."/>
            <person name="Liu X."/>
        </authorList>
    </citation>
    <scope>NUCLEOTIDE SEQUENCE [LARGE SCALE GENOMIC DNA]</scope>
    <source>
        <strain evidence="3">W106-1 / CGMCC3.15140</strain>
    </source>
</reference>
<dbReference type="InterPro" id="IPR036291">
    <property type="entry name" value="NAD(P)-bd_dom_sf"/>
</dbReference>
<evidence type="ECO:0000313" key="3">
    <source>
        <dbReference type="Proteomes" id="UP000030651"/>
    </source>
</evidence>
<gene>
    <name evidence="2" type="ORF">PFICI_14437</name>
</gene>
<evidence type="ECO:0000259" key="1">
    <source>
        <dbReference type="Pfam" id="PF05368"/>
    </source>
</evidence>
<dbReference type="Gene3D" id="3.40.50.720">
    <property type="entry name" value="NAD(P)-binding Rossmann-like Domain"/>
    <property type="match status" value="1"/>
</dbReference>
<organism evidence="2 3">
    <name type="scientific">Pestalotiopsis fici (strain W106-1 / CGMCC3.15140)</name>
    <dbReference type="NCBI Taxonomy" id="1229662"/>
    <lineage>
        <taxon>Eukaryota</taxon>
        <taxon>Fungi</taxon>
        <taxon>Dikarya</taxon>
        <taxon>Ascomycota</taxon>
        <taxon>Pezizomycotina</taxon>
        <taxon>Sordariomycetes</taxon>
        <taxon>Xylariomycetidae</taxon>
        <taxon>Amphisphaeriales</taxon>
        <taxon>Sporocadaceae</taxon>
        <taxon>Pestalotiopsis</taxon>
    </lineage>
</organism>
<dbReference type="eggNOG" id="ENOG502SI07">
    <property type="taxonomic scope" value="Eukaryota"/>
</dbReference>
<protein>
    <recommendedName>
        <fullName evidence="1">NmrA-like domain-containing protein</fullName>
    </recommendedName>
</protein>
<dbReference type="PANTHER" id="PTHR47129">
    <property type="entry name" value="QUINONE OXIDOREDUCTASE 2"/>
    <property type="match status" value="1"/>
</dbReference>